<organism evidence="6 7">
    <name type="scientific">Pseudonocardia cypriaca</name>
    <dbReference type="NCBI Taxonomy" id="882449"/>
    <lineage>
        <taxon>Bacteria</taxon>
        <taxon>Bacillati</taxon>
        <taxon>Actinomycetota</taxon>
        <taxon>Actinomycetes</taxon>
        <taxon>Pseudonocardiales</taxon>
        <taxon>Pseudonocardiaceae</taxon>
        <taxon>Pseudonocardia</taxon>
    </lineage>
</organism>
<dbReference type="PANTHER" id="PTHR30055">
    <property type="entry name" value="HTH-TYPE TRANSCRIPTIONAL REGULATOR RUTR"/>
    <property type="match status" value="1"/>
</dbReference>
<dbReference type="Gene3D" id="1.10.357.10">
    <property type="entry name" value="Tetracycline Repressor, domain 2"/>
    <property type="match status" value="1"/>
</dbReference>
<evidence type="ECO:0000256" key="1">
    <source>
        <dbReference type="ARBA" id="ARBA00023015"/>
    </source>
</evidence>
<evidence type="ECO:0000259" key="5">
    <source>
        <dbReference type="PROSITE" id="PS50977"/>
    </source>
</evidence>
<keyword evidence="3" id="KW-0804">Transcription</keyword>
<evidence type="ECO:0000313" key="7">
    <source>
        <dbReference type="Proteomes" id="UP000319818"/>
    </source>
</evidence>
<dbReference type="GO" id="GO:0000976">
    <property type="term" value="F:transcription cis-regulatory region binding"/>
    <property type="evidence" value="ECO:0007669"/>
    <property type="project" value="TreeGrafter"/>
</dbReference>
<feature type="domain" description="HTH tetR-type" evidence="5">
    <location>
        <begin position="12"/>
        <end position="72"/>
    </location>
</feature>
<evidence type="ECO:0000313" key="6">
    <source>
        <dbReference type="EMBL" id="TQM44784.1"/>
    </source>
</evidence>
<keyword evidence="1" id="KW-0805">Transcription regulation</keyword>
<dbReference type="OrthoDB" id="9796019at2"/>
<evidence type="ECO:0000256" key="3">
    <source>
        <dbReference type="ARBA" id="ARBA00023163"/>
    </source>
</evidence>
<dbReference type="InterPro" id="IPR036271">
    <property type="entry name" value="Tet_transcr_reg_TetR-rel_C_sf"/>
</dbReference>
<name>A0A543GFD6_9PSEU</name>
<dbReference type="InterPro" id="IPR050109">
    <property type="entry name" value="HTH-type_TetR-like_transc_reg"/>
</dbReference>
<dbReference type="PANTHER" id="PTHR30055:SF148">
    <property type="entry name" value="TETR-FAMILY TRANSCRIPTIONAL REGULATOR"/>
    <property type="match status" value="1"/>
</dbReference>
<keyword evidence="7" id="KW-1185">Reference proteome</keyword>
<dbReference type="AlphaFoldDB" id="A0A543GFD6"/>
<dbReference type="InterPro" id="IPR009057">
    <property type="entry name" value="Homeodomain-like_sf"/>
</dbReference>
<dbReference type="Gene3D" id="1.10.10.60">
    <property type="entry name" value="Homeodomain-like"/>
    <property type="match status" value="1"/>
</dbReference>
<proteinExistence type="predicted"/>
<dbReference type="GO" id="GO:0003700">
    <property type="term" value="F:DNA-binding transcription factor activity"/>
    <property type="evidence" value="ECO:0007669"/>
    <property type="project" value="TreeGrafter"/>
</dbReference>
<dbReference type="Pfam" id="PF16859">
    <property type="entry name" value="TetR_C_11"/>
    <property type="match status" value="1"/>
</dbReference>
<evidence type="ECO:0000256" key="2">
    <source>
        <dbReference type="ARBA" id="ARBA00023125"/>
    </source>
</evidence>
<protein>
    <submittedName>
        <fullName evidence="6">TetR family transcriptional regulator</fullName>
    </submittedName>
</protein>
<dbReference type="SUPFAM" id="SSF46689">
    <property type="entry name" value="Homeodomain-like"/>
    <property type="match status" value="1"/>
</dbReference>
<dbReference type="InterPro" id="IPR001647">
    <property type="entry name" value="HTH_TetR"/>
</dbReference>
<dbReference type="InterPro" id="IPR011075">
    <property type="entry name" value="TetR_C"/>
</dbReference>
<keyword evidence="2 4" id="KW-0238">DNA-binding</keyword>
<dbReference type="EMBL" id="VFPH01000001">
    <property type="protein sequence ID" value="TQM44784.1"/>
    <property type="molecule type" value="Genomic_DNA"/>
</dbReference>
<evidence type="ECO:0000256" key="4">
    <source>
        <dbReference type="PROSITE-ProRule" id="PRU00335"/>
    </source>
</evidence>
<reference evidence="6 7" key="1">
    <citation type="submission" date="2019-06" db="EMBL/GenBank/DDBJ databases">
        <title>Sequencing the genomes of 1000 actinobacteria strains.</title>
        <authorList>
            <person name="Klenk H.-P."/>
        </authorList>
    </citation>
    <scope>NUCLEOTIDE SEQUENCE [LARGE SCALE GENOMIC DNA]</scope>
    <source>
        <strain evidence="6 7">DSM 45511</strain>
    </source>
</reference>
<dbReference type="Pfam" id="PF00440">
    <property type="entry name" value="TetR_N"/>
    <property type="match status" value="1"/>
</dbReference>
<dbReference type="PROSITE" id="PS50977">
    <property type="entry name" value="HTH_TETR_2"/>
    <property type="match status" value="1"/>
</dbReference>
<dbReference type="Proteomes" id="UP000319818">
    <property type="component" value="Unassembled WGS sequence"/>
</dbReference>
<gene>
    <name evidence="6" type="ORF">FB388_2158</name>
</gene>
<comment type="caution">
    <text evidence="6">The sequence shown here is derived from an EMBL/GenBank/DDBJ whole genome shotgun (WGS) entry which is preliminary data.</text>
</comment>
<accession>A0A543GFD6</accession>
<sequence>MSIARRPGGRTARTRTAVLAAVEAELLDHGVDGLTVDGVAERSGVHRATVYRRWHDVGGLLADALAAGREDDWQPADHGSLAADLVALNRDVVEHLAGERSLSRALIIASYRSPAAAAALREFLDDRYRRCEVVVARAVARGEAPADTDARRLLVAATAPLYHEILLLGGTVDDALAVRCATDAARAAATGVYT</sequence>
<dbReference type="SUPFAM" id="SSF48498">
    <property type="entry name" value="Tetracyclin repressor-like, C-terminal domain"/>
    <property type="match status" value="1"/>
</dbReference>
<feature type="DNA-binding region" description="H-T-H motif" evidence="4">
    <location>
        <begin position="35"/>
        <end position="54"/>
    </location>
</feature>
<dbReference type="RefSeq" id="WP_142099897.1">
    <property type="nucleotide sequence ID" value="NZ_VFPH01000001.1"/>
</dbReference>